<dbReference type="AlphaFoldDB" id="A0AAV0AHH7"/>
<gene>
    <name evidence="1" type="ORF">PPACK8108_LOCUS2279</name>
</gene>
<accession>A0AAV0AHH7</accession>
<comment type="caution">
    <text evidence="1">The sequence shown here is derived from an EMBL/GenBank/DDBJ whole genome shotgun (WGS) entry which is preliminary data.</text>
</comment>
<protein>
    <submittedName>
        <fullName evidence="1">Uncharacterized protein</fullName>
    </submittedName>
</protein>
<dbReference type="EMBL" id="CALTRL010000395">
    <property type="protein sequence ID" value="CAH7667845.1"/>
    <property type="molecule type" value="Genomic_DNA"/>
</dbReference>
<keyword evidence="2" id="KW-1185">Reference proteome</keyword>
<dbReference type="Proteomes" id="UP001153365">
    <property type="component" value="Unassembled WGS sequence"/>
</dbReference>
<proteinExistence type="predicted"/>
<name>A0AAV0AHH7_PHAPC</name>
<reference evidence="1" key="1">
    <citation type="submission" date="2022-06" db="EMBL/GenBank/DDBJ databases">
        <authorList>
            <consortium name="SYNGENTA / RWTH Aachen University"/>
        </authorList>
    </citation>
    <scope>NUCLEOTIDE SEQUENCE</scope>
</reference>
<evidence type="ECO:0000313" key="1">
    <source>
        <dbReference type="EMBL" id="CAH7667845.1"/>
    </source>
</evidence>
<organism evidence="1 2">
    <name type="scientific">Phakopsora pachyrhizi</name>
    <name type="common">Asian soybean rust disease fungus</name>
    <dbReference type="NCBI Taxonomy" id="170000"/>
    <lineage>
        <taxon>Eukaryota</taxon>
        <taxon>Fungi</taxon>
        <taxon>Dikarya</taxon>
        <taxon>Basidiomycota</taxon>
        <taxon>Pucciniomycotina</taxon>
        <taxon>Pucciniomycetes</taxon>
        <taxon>Pucciniales</taxon>
        <taxon>Phakopsoraceae</taxon>
        <taxon>Phakopsora</taxon>
    </lineage>
</organism>
<evidence type="ECO:0000313" key="2">
    <source>
        <dbReference type="Proteomes" id="UP001153365"/>
    </source>
</evidence>
<sequence>MSPPTRSIKRSPFITKSLQQRLRDQDRLILRSSSEQLQKSLESCQKNLSTSTFPETSEPALLLKSFENKLLIRLNQLRSDSTSSSVARADDLNESELINHAGFSIGKEGIVGFKRQLMGERTFLSKSESLMTPMPMSESIKLQKQNLYRQKELETREALSRLEIRNIDQKSEPSADEEVEVDEDDEVVITASDQPDVQRAWDLAYQAGFSRGPGDVPQRI</sequence>